<dbReference type="PANTHER" id="PTHR22763">
    <property type="entry name" value="RING ZINC FINGER PROTEIN"/>
    <property type="match status" value="1"/>
</dbReference>
<dbReference type="CDD" id="cd16454">
    <property type="entry name" value="RING-H2_PA-TM-RING"/>
    <property type="match status" value="1"/>
</dbReference>
<dbReference type="PROSITE" id="PS50089">
    <property type="entry name" value="ZF_RING_2"/>
    <property type="match status" value="1"/>
</dbReference>
<keyword evidence="2 4" id="KW-0863">Zinc-finger</keyword>
<dbReference type="Proteomes" id="UP000682877">
    <property type="component" value="Chromosome 2"/>
</dbReference>
<evidence type="ECO:0000256" key="4">
    <source>
        <dbReference type="PROSITE-ProRule" id="PRU00175"/>
    </source>
</evidence>
<dbReference type="GO" id="GO:0043161">
    <property type="term" value="P:proteasome-mediated ubiquitin-dependent protein catabolic process"/>
    <property type="evidence" value="ECO:0007669"/>
    <property type="project" value="TreeGrafter"/>
</dbReference>
<dbReference type="InterPro" id="IPR013083">
    <property type="entry name" value="Znf_RING/FYVE/PHD"/>
</dbReference>
<dbReference type="InterPro" id="IPR050731">
    <property type="entry name" value="HRD1_E3_ubiq-ligases"/>
</dbReference>
<dbReference type="EMBL" id="LR999452">
    <property type="protein sequence ID" value="CAE5962236.1"/>
    <property type="molecule type" value="Genomic_DNA"/>
</dbReference>
<feature type="domain" description="RING-type" evidence="5">
    <location>
        <begin position="155"/>
        <end position="198"/>
    </location>
</feature>
<dbReference type="FunFam" id="3.30.40.10:FF:001784">
    <property type="entry name" value="RING/U-box superfamily protein"/>
    <property type="match status" value="1"/>
</dbReference>
<dbReference type="GO" id="GO:0008270">
    <property type="term" value="F:zinc ion binding"/>
    <property type="evidence" value="ECO:0007669"/>
    <property type="project" value="UniProtKB-KW"/>
</dbReference>
<protein>
    <recommendedName>
        <fullName evidence="5">RING-type domain-containing protein</fullName>
    </recommendedName>
</protein>
<keyword evidence="7" id="KW-1185">Reference proteome</keyword>
<dbReference type="AlphaFoldDB" id="A0A8S1ZKJ9"/>
<proteinExistence type="predicted"/>
<dbReference type="GO" id="GO:0012505">
    <property type="term" value="C:endomembrane system"/>
    <property type="evidence" value="ECO:0007669"/>
    <property type="project" value="TreeGrafter"/>
</dbReference>
<organism evidence="6 7">
    <name type="scientific">Arabidopsis arenosa</name>
    <name type="common">Sand rock-cress</name>
    <name type="synonym">Cardaminopsis arenosa</name>
    <dbReference type="NCBI Taxonomy" id="38785"/>
    <lineage>
        <taxon>Eukaryota</taxon>
        <taxon>Viridiplantae</taxon>
        <taxon>Streptophyta</taxon>
        <taxon>Embryophyta</taxon>
        <taxon>Tracheophyta</taxon>
        <taxon>Spermatophyta</taxon>
        <taxon>Magnoliopsida</taxon>
        <taxon>eudicotyledons</taxon>
        <taxon>Gunneridae</taxon>
        <taxon>Pentapetalae</taxon>
        <taxon>rosids</taxon>
        <taxon>malvids</taxon>
        <taxon>Brassicales</taxon>
        <taxon>Brassicaceae</taxon>
        <taxon>Camelineae</taxon>
        <taxon>Arabidopsis</taxon>
    </lineage>
</organism>
<dbReference type="GO" id="GO:0061630">
    <property type="term" value="F:ubiquitin protein ligase activity"/>
    <property type="evidence" value="ECO:0007669"/>
    <property type="project" value="TreeGrafter"/>
</dbReference>
<reference evidence="6" key="1">
    <citation type="submission" date="2021-01" db="EMBL/GenBank/DDBJ databases">
        <authorList>
            <person name="Bezrukov I."/>
        </authorList>
    </citation>
    <scope>NUCLEOTIDE SEQUENCE</scope>
</reference>
<keyword evidence="3" id="KW-0862">Zinc</keyword>
<dbReference type="Pfam" id="PF13639">
    <property type="entry name" value="zf-RING_2"/>
    <property type="match status" value="1"/>
</dbReference>
<evidence type="ECO:0000256" key="1">
    <source>
        <dbReference type="ARBA" id="ARBA00022723"/>
    </source>
</evidence>
<evidence type="ECO:0000313" key="6">
    <source>
        <dbReference type="EMBL" id="CAE5962236.1"/>
    </source>
</evidence>
<evidence type="ECO:0000256" key="3">
    <source>
        <dbReference type="ARBA" id="ARBA00022833"/>
    </source>
</evidence>
<dbReference type="Gene3D" id="3.30.40.10">
    <property type="entry name" value="Zinc/RING finger domain, C3HC4 (zinc finger)"/>
    <property type="match status" value="1"/>
</dbReference>
<gene>
    <name evidence="6" type="ORF">AARE701A_LOCUS4018</name>
</gene>
<dbReference type="SUPFAM" id="SSF57850">
    <property type="entry name" value="RING/U-box"/>
    <property type="match status" value="1"/>
</dbReference>
<keyword evidence="1" id="KW-0479">Metal-binding</keyword>
<evidence type="ECO:0000259" key="5">
    <source>
        <dbReference type="PROSITE" id="PS50089"/>
    </source>
</evidence>
<evidence type="ECO:0000313" key="7">
    <source>
        <dbReference type="Proteomes" id="UP000682877"/>
    </source>
</evidence>
<accession>A0A8S1ZKJ9</accession>
<dbReference type="SMART" id="SM00184">
    <property type="entry name" value="RING"/>
    <property type="match status" value="1"/>
</dbReference>
<name>A0A8S1ZKJ9_ARAAE</name>
<evidence type="ECO:0000256" key="2">
    <source>
        <dbReference type="ARBA" id="ARBA00022771"/>
    </source>
</evidence>
<dbReference type="InterPro" id="IPR001841">
    <property type="entry name" value="Znf_RING"/>
</dbReference>
<sequence length="216" mass="24876">MESISSTWILNYESKTHVVNSKISGSFSISIRVVERTLVRSPSGHEFLAKQKAVAERNEAVVEIPYIFLASEEICRGYIANVFTKAKIEDWTQDLIVPKISRDAISMSRRLGEKGIKGFLLEADVEIVQERWLDNWLNPRDYDSQGRLIPVEQDCTICLEELSLGGQRKIMKLCCSHNFHRDCILTWLKRKHSCPTCRDDVQNPRPQKEVESLMFC</sequence>